<proteinExistence type="predicted"/>
<dbReference type="Proteomes" id="UP000798808">
    <property type="component" value="Unassembled WGS sequence"/>
</dbReference>
<reference evidence="1 2" key="1">
    <citation type="submission" date="2019-02" db="EMBL/GenBank/DDBJ databases">
        <authorList>
            <person name="Goldberg S.R."/>
            <person name="Haltli B.A."/>
            <person name="Correa H."/>
            <person name="Russell K.G."/>
        </authorList>
    </citation>
    <scope>NUCLEOTIDE SEQUENCE [LARGE SCALE GENOMIC DNA]</scope>
    <source>
        <strain evidence="1 2">JCM 16186</strain>
    </source>
</reference>
<keyword evidence="2" id="KW-1185">Reference proteome</keyword>
<dbReference type="EMBL" id="SMLW01000301">
    <property type="protein sequence ID" value="MTI23782.1"/>
    <property type="molecule type" value="Genomic_DNA"/>
</dbReference>
<sequence length="122" mass="13688">MRFTLLLLLINVLYTGTVKAEMVIMRDTTDLASVVSPEDPDFIEVVSQELLTAYLHSETEITCPALVLVTYDQTGNKLGATSYLLTQFTKALQTDNLLRPGRIYLILTRFRTYYFSTLGGGL</sequence>
<evidence type="ECO:0000313" key="2">
    <source>
        <dbReference type="Proteomes" id="UP000798808"/>
    </source>
</evidence>
<evidence type="ECO:0000313" key="1">
    <source>
        <dbReference type="EMBL" id="MTI23782.1"/>
    </source>
</evidence>
<evidence type="ECO:0008006" key="3">
    <source>
        <dbReference type="Google" id="ProtNLM"/>
    </source>
</evidence>
<organism evidence="1 2">
    <name type="scientific">Fulvivirga kasyanovii</name>
    <dbReference type="NCBI Taxonomy" id="396812"/>
    <lineage>
        <taxon>Bacteria</taxon>
        <taxon>Pseudomonadati</taxon>
        <taxon>Bacteroidota</taxon>
        <taxon>Cytophagia</taxon>
        <taxon>Cytophagales</taxon>
        <taxon>Fulvivirgaceae</taxon>
        <taxon>Fulvivirga</taxon>
    </lineage>
</organism>
<comment type="caution">
    <text evidence="1">The sequence shown here is derived from an EMBL/GenBank/DDBJ whole genome shotgun (WGS) entry which is preliminary data.</text>
</comment>
<protein>
    <recommendedName>
        <fullName evidence="3">TPM domain-containing protein</fullName>
    </recommendedName>
</protein>
<dbReference type="RefSeq" id="WP_155169075.1">
    <property type="nucleotide sequence ID" value="NZ_BAAAFL010000033.1"/>
</dbReference>
<accession>A0ABW9RI88</accession>
<name>A0ABW9RI88_9BACT</name>
<gene>
    <name evidence="1" type="ORF">E1163_02350</name>
</gene>